<name>A0A1I2B6I1_9BACI</name>
<dbReference type="EMBL" id="FONT01000002">
    <property type="protein sequence ID" value="SFE51765.1"/>
    <property type="molecule type" value="Genomic_DNA"/>
</dbReference>
<feature type="domain" description="TRAP C4-dicarboxylate transport system permease DctM subunit" evidence="8">
    <location>
        <begin position="11"/>
        <end position="428"/>
    </location>
</feature>
<evidence type="ECO:0000256" key="7">
    <source>
        <dbReference type="SAM" id="Phobius"/>
    </source>
</evidence>
<accession>A0A1I2B6I1</accession>
<evidence type="ECO:0000256" key="4">
    <source>
        <dbReference type="ARBA" id="ARBA00022692"/>
    </source>
</evidence>
<feature type="transmembrane region" description="Helical" evidence="7">
    <location>
        <begin position="6"/>
        <end position="39"/>
    </location>
</feature>
<evidence type="ECO:0000256" key="1">
    <source>
        <dbReference type="ARBA" id="ARBA00004429"/>
    </source>
</evidence>
<dbReference type="PANTHER" id="PTHR33362:SF5">
    <property type="entry name" value="C4-DICARBOXYLATE TRAP TRANSPORTER LARGE PERMEASE PROTEIN DCTM"/>
    <property type="match status" value="1"/>
</dbReference>
<gene>
    <name evidence="9" type="ORF">SAMN05192532_102116</name>
</gene>
<dbReference type="Proteomes" id="UP000199516">
    <property type="component" value="Unassembled WGS sequence"/>
</dbReference>
<feature type="transmembrane region" description="Helical" evidence="7">
    <location>
        <begin position="318"/>
        <end position="336"/>
    </location>
</feature>
<protein>
    <submittedName>
        <fullName evidence="9">TRAP transporter, DctM subunit</fullName>
    </submittedName>
</protein>
<keyword evidence="4 7" id="KW-0812">Transmembrane</keyword>
<feature type="transmembrane region" description="Helical" evidence="7">
    <location>
        <begin position="146"/>
        <end position="170"/>
    </location>
</feature>
<dbReference type="GO" id="GO:0005886">
    <property type="term" value="C:plasma membrane"/>
    <property type="evidence" value="ECO:0007669"/>
    <property type="project" value="UniProtKB-SubCell"/>
</dbReference>
<dbReference type="GO" id="GO:0022857">
    <property type="term" value="F:transmembrane transporter activity"/>
    <property type="evidence" value="ECO:0007669"/>
    <property type="project" value="TreeGrafter"/>
</dbReference>
<keyword evidence="3" id="KW-0997">Cell inner membrane</keyword>
<feature type="transmembrane region" description="Helical" evidence="7">
    <location>
        <begin position="226"/>
        <end position="246"/>
    </location>
</feature>
<comment type="subcellular location">
    <subcellularLocation>
        <location evidence="1">Cell inner membrane</location>
        <topology evidence="1">Multi-pass membrane protein</topology>
    </subcellularLocation>
</comment>
<evidence type="ECO:0000256" key="3">
    <source>
        <dbReference type="ARBA" id="ARBA00022519"/>
    </source>
</evidence>
<dbReference type="PANTHER" id="PTHR33362">
    <property type="entry name" value="SIALIC ACID TRAP TRANSPORTER PERMEASE PROTEIN SIAT-RELATED"/>
    <property type="match status" value="1"/>
</dbReference>
<dbReference type="RefSeq" id="WP_218151605.1">
    <property type="nucleotide sequence ID" value="NZ_FONT01000002.1"/>
</dbReference>
<feature type="transmembrane region" description="Helical" evidence="7">
    <location>
        <begin position="368"/>
        <end position="391"/>
    </location>
</feature>
<keyword evidence="10" id="KW-1185">Reference proteome</keyword>
<feature type="transmembrane region" description="Helical" evidence="7">
    <location>
        <begin position="252"/>
        <end position="269"/>
    </location>
</feature>
<evidence type="ECO:0000313" key="9">
    <source>
        <dbReference type="EMBL" id="SFE51765.1"/>
    </source>
</evidence>
<dbReference type="NCBIfam" id="TIGR00786">
    <property type="entry name" value="dctM"/>
    <property type="match status" value="1"/>
</dbReference>
<dbReference type="Pfam" id="PF06808">
    <property type="entry name" value="DctM"/>
    <property type="match status" value="1"/>
</dbReference>
<feature type="transmembrane region" description="Helical" evidence="7">
    <location>
        <begin position="281"/>
        <end position="298"/>
    </location>
</feature>
<dbReference type="PIRSF" id="PIRSF006066">
    <property type="entry name" value="HI0050"/>
    <property type="match status" value="1"/>
</dbReference>
<evidence type="ECO:0000259" key="8">
    <source>
        <dbReference type="Pfam" id="PF06808"/>
    </source>
</evidence>
<evidence type="ECO:0000256" key="6">
    <source>
        <dbReference type="ARBA" id="ARBA00023136"/>
    </source>
</evidence>
<evidence type="ECO:0000256" key="5">
    <source>
        <dbReference type="ARBA" id="ARBA00022989"/>
    </source>
</evidence>
<keyword evidence="2" id="KW-1003">Cell membrane</keyword>
<evidence type="ECO:0000256" key="2">
    <source>
        <dbReference type="ARBA" id="ARBA00022475"/>
    </source>
</evidence>
<organism evidence="9 10">
    <name type="scientific">Alteribacillus iranensis</name>
    <dbReference type="NCBI Taxonomy" id="930128"/>
    <lineage>
        <taxon>Bacteria</taxon>
        <taxon>Bacillati</taxon>
        <taxon>Bacillota</taxon>
        <taxon>Bacilli</taxon>
        <taxon>Bacillales</taxon>
        <taxon>Bacillaceae</taxon>
        <taxon>Alteribacillus</taxon>
    </lineage>
</organism>
<reference evidence="9 10" key="1">
    <citation type="submission" date="2016-10" db="EMBL/GenBank/DDBJ databases">
        <authorList>
            <person name="de Groot N.N."/>
        </authorList>
    </citation>
    <scope>NUCLEOTIDE SEQUENCE [LARGE SCALE GENOMIC DNA]</scope>
    <source>
        <strain evidence="9 10">DSM 23995</strain>
    </source>
</reference>
<proteinExistence type="predicted"/>
<feature type="transmembrane region" description="Helical" evidence="7">
    <location>
        <begin position="343"/>
        <end position="362"/>
    </location>
</feature>
<dbReference type="AlphaFoldDB" id="A0A1I2B6I1"/>
<keyword evidence="6 7" id="KW-0472">Membrane</keyword>
<feature type="transmembrane region" description="Helical" evidence="7">
    <location>
        <begin position="403"/>
        <end position="425"/>
    </location>
</feature>
<sequence>MGWIQLLLLILIGLLLLMLIKLPIAFAFMFINIMAAIFLWGGERGLFLLIQSIQDSLTSFSLAPIPFFILMGEIMFHGGIASKLINTIDKWFGKLPGRLSMMSVGGGSLLSTLTGSSMGSIAILGSTLLPEMENKGYKNPMSIGPILGSGGLAVMIPPSALGVLLASIGQISIGDFMISIILPGVLMAILMSVYIIIRAKMNPSIAPTYEVQAIPFSEKAIDTIKYILPLSFIIFLVIGLIFLGVATPTESAAMGVFGSVILALCYKSFNYKVVKESIIGTLKITGMILIIVAGSAAFSQTLSYTGATRHLTSMVSEAPLSPMIIVLLMLLLVIAFGTFMESITIMMITLPIFVPIVEILGFNLLWFGVLMLIAIEIGTISPPFGVNLFVMKSVVKKGVSMKQIYAAAFPFIIINLLLVFLIILVPEITTWLPDMVRSSE</sequence>
<evidence type="ECO:0000313" key="10">
    <source>
        <dbReference type="Proteomes" id="UP000199516"/>
    </source>
</evidence>
<feature type="transmembrane region" description="Helical" evidence="7">
    <location>
        <begin position="60"/>
        <end position="81"/>
    </location>
</feature>
<feature type="transmembrane region" description="Helical" evidence="7">
    <location>
        <begin position="176"/>
        <end position="197"/>
    </location>
</feature>
<dbReference type="InterPro" id="IPR004681">
    <property type="entry name" value="TRAP_DctM"/>
</dbReference>
<keyword evidence="5 7" id="KW-1133">Transmembrane helix</keyword>
<dbReference type="InterPro" id="IPR010656">
    <property type="entry name" value="DctM"/>
</dbReference>
<dbReference type="STRING" id="930128.SAMN05192532_102116"/>